<dbReference type="EMBL" id="BAABNP010000029">
    <property type="protein sequence ID" value="GAA5342454.1"/>
    <property type="molecule type" value="Genomic_DNA"/>
</dbReference>
<keyword evidence="2" id="KW-1185">Reference proteome</keyword>
<reference evidence="1 2" key="1">
    <citation type="submission" date="2024-02" db="EMBL/GenBank/DDBJ databases">
        <title>Characterization of antibiotic resistant novel bacterial strains and their environmental applications.</title>
        <authorList>
            <person name="Manzoor S."/>
            <person name="Abbas S."/>
            <person name="Arshad M."/>
            <person name="Li W.J."/>
            <person name="Ahmed I."/>
        </authorList>
    </citation>
    <scope>NUCLEOTIDE SEQUENCE [LARGE SCALE GENOMIC DNA]</scope>
    <source>
        <strain evidence="1 2">KACC 15558</strain>
    </source>
</reference>
<organism evidence="1 2">
    <name type="scientific">Brevibacterium ammoniilyticum</name>
    <dbReference type="NCBI Taxonomy" id="1046555"/>
    <lineage>
        <taxon>Bacteria</taxon>
        <taxon>Bacillati</taxon>
        <taxon>Actinomycetota</taxon>
        <taxon>Actinomycetes</taxon>
        <taxon>Micrococcales</taxon>
        <taxon>Brevibacteriaceae</taxon>
        <taxon>Brevibacterium</taxon>
    </lineage>
</organism>
<sequence length="267" mass="29852">MSDDPSIAGEEEAGNFVITNMGSKYDLDASFRTDDDYLARGPFKVHSPDTSEWRWGYRLEQVGDHLVFQDGTAFGRTIMTDSVSIRGSDDGSIIWMYGPEGSRLTVLTLTAATFEDYRKAIPGGIAVASFDDGARVVMAELETKRRARFGLDFDPVLTNRLGLVFRNDSDVTTIGLYHFGPGGRTRKRVDAKWIDCDFTTESWRLREDDDALLSPFLDSGVAAYDTATKHDGSAVPFHKLGQFVFPRFDIDGPEDWGELFDEWDIVS</sequence>
<accession>A0ABP9U7U2</accession>
<name>A0ABP9U7U2_9MICO</name>
<comment type="caution">
    <text evidence="1">The sequence shown here is derived from an EMBL/GenBank/DDBJ whole genome shotgun (WGS) entry which is preliminary data.</text>
</comment>
<dbReference type="RefSeq" id="WP_342039154.1">
    <property type="nucleotide sequence ID" value="NZ_BAABBK010000023.1"/>
</dbReference>
<gene>
    <name evidence="1" type="ORF">KACC15558_34960</name>
</gene>
<protein>
    <submittedName>
        <fullName evidence="1">Uncharacterized protein</fullName>
    </submittedName>
</protein>
<evidence type="ECO:0000313" key="2">
    <source>
        <dbReference type="Proteomes" id="UP001498935"/>
    </source>
</evidence>
<proteinExistence type="predicted"/>
<dbReference type="Proteomes" id="UP001498935">
    <property type="component" value="Unassembled WGS sequence"/>
</dbReference>
<evidence type="ECO:0000313" key="1">
    <source>
        <dbReference type="EMBL" id="GAA5342454.1"/>
    </source>
</evidence>